<accession>A0A8J1U8X8</accession>
<gene>
    <name evidence="2" type="ORF">OFUS_LOCUS19104</name>
</gene>
<dbReference type="Gene3D" id="2.40.128.20">
    <property type="match status" value="1"/>
</dbReference>
<protein>
    <submittedName>
        <fullName evidence="2">Uncharacterized protein</fullName>
    </submittedName>
</protein>
<dbReference type="InterPro" id="IPR012674">
    <property type="entry name" value="Calycin"/>
</dbReference>
<organism evidence="2 3">
    <name type="scientific">Owenia fusiformis</name>
    <name type="common">Polychaete worm</name>
    <dbReference type="NCBI Taxonomy" id="6347"/>
    <lineage>
        <taxon>Eukaryota</taxon>
        <taxon>Metazoa</taxon>
        <taxon>Spiralia</taxon>
        <taxon>Lophotrochozoa</taxon>
        <taxon>Annelida</taxon>
        <taxon>Polychaeta</taxon>
        <taxon>Sedentaria</taxon>
        <taxon>Canalipalpata</taxon>
        <taxon>Sabellida</taxon>
        <taxon>Oweniida</taxon>
        <taxon>Oweniidae</taxon>
        <taxon>Owenia</taxon>
    </lineage>
</organism>
<sequence length="135" mass="14787">METIVGEWVGVSIEGLKELMDAMNLSAEFQEKAAKDTAGGKATIRKDGDSWIIGTGNAKGMKEHKFQLNSEYDYKTSDGREAKVTVTEQGPKVVETQKHPSLDTIVTYEIVDGNLVLSITECKTNVTAKVTYKKA</sequence>
<evidence type="ECO:0000256" key="1">
    <source>
        <dbReference type="ARBA" id="ARBA00008390"/>
    </source>
</evidence>
<dbReference type="SUPFAM" id="SSF50814">
    <property type="entry name" value="Lipocalins"/>
    <property type="match status" value="1"/>
</dbReference>
<dbReference type="InterPro" id="IPR031259">
    <property type="entry name" value="ILBP"/>
</dbReference>
<dbReference type="AlphaFoldDB" id="A0A8J1U8X8"/>
<evidence type="ECO:0000313" key="2">
    <source>
        <dbReference type="EMBL" id="CAH1794405.1"/>
    </source>
</evidence>
<comment type="similarity">
    <text evidence="1">Belongs to the calycin superfamily. Fatty-acid binding protein (FABP) family.</text>
</comment>
<dbReference type="GO" id="GO:0008289">
    <property type="term" value="F:lipid binding"/>
    <property type="evidence" value="ECO:0007669"/>
    <property type="project" value="UniProtKB-KW"/>
</dbReference>
<evidence type="ECO:0000313" key="3">
    <source>
        <dbReference type="Proteomes" id="UP000749559"/>
    </source>
</evidence>
<comment type="caution">
    <text evidence="2">The sequence shown here is derived from an EMBL/GenBank/DDBJ whole genome shotgun (WGS) entry which is preliminary data.</text>
</comment>
<reference evidence="2" key="1">
    <citation type="submission" date="2022-03" db="EMBL/GenBank/DDBJ databases">
        <authorList>
            <person name="Martin C."/>
        </authorList>
    </citation>
    <scope>NUCLEOTIDE SEQUENCE</scope>
</reference>
<dbReference type="OrthoDB" id="6074772at2759"/>
<proteinExistence type="inferred from homology"/>
<dbReference type="PANTHER" id="PTHR11955">
    <property type="entry name" value="FATTY ACID BINDING PROTEIN"/>
    <property type="match status" value="1"/>
</dbReference>
<dbReference type="Proteomes" id="UP000749559">
    <property type="component" value="Unassembled WGS sequence"/>
</dbReference>
<keyword evidence="3" id="KW-1185">Reference proteome</keyword>
<dbReference type="EMBL" id="CAIIXF020000009">
    <property type="protein sequence ID" value="CAH1794405.1"/>
    <property type="molecule type" value="Genomic_DNA"/>
</dbReference>
<dbReference type="CDD" id="cd00742">
    <property type="entry name" value="FABP"/>
    <property type="match status" value="1"/>
</dbReference>
<name>A0A8J1U8X8_OWEFU</name>